<keyword evidence="4" id="KW-1185">Reference proteome</keyword>
<evidence type="ECO:0000313" key="4">
    <source>
        <dbReference type="Proteomes" id="UP000828390"/>
    </source>
</evidence>
<proteinExistence type="predicted"/>
<protein>
    <recommendedName>
        <fullName evidence="2">NACHT domain-containing protein</fullName>
    </recommendedName>
</protein>
<organism evidence="3 4">
    <name type="scientific">Dreissena polymorpha</name>
    <name type="common">Zebra mussel</name>
    <name type="synonym">Mytilus polymorpha</name>
    <dbReference type="NCBI Taxonomy" id="45954"/>
    <lineage>
        <taxon>Eukaryota</taxon>
        <taxon>Metazoa</taxon>
        <taxon>Spiralia</taxon>
        <taxon>Lophotrochozoa</taxon>
        <taxon>Mollusca</taxon>
        <taxon>Bivalvia</taxon>
        <taxon>Autobranchia</taxon>
        <taxon>Heteroconchia</taxon>
        <taxon>Euheterodonta</taxon>
        <taxon>Imparidentia</taxon>
        <taxon>Neoheterodontei</taxon>
        <taxon>Myida</taxon>
        <taxon>Dreissenoidea</taxon>
        <taxon>Dreissenidae</taxon>
        <taxon>Dreissena</taxon>
    </lineage>
</organism>
<accession>A0A9D4FGB1</accession>
<dbReference type="PANTHER" id="PTHR46312:SF2">
    <property type="entry name" value="NUCLEOTIDE-BINDING OLIGOMERIZATION DOMAIN-CONTAINING PROTEIN 2-LIKE"/>
    <property type="match status" value="1"/>
</dbReference>
<evidence type="ECO:0000313" key="3">
    <source>
        <dbReference type="EMBL" id="KAH3797772.1"/>
    </source>
</evidence>
<dbReference type="Pfam" id="PF05729">
    <property type="entry name" value="NACHT"/>
    <property type="match status" value="1"/>
</dbReference>
<dbReference type="EMBL" id="JAIWYP010000007">
    <property type="protein sequence ID" value="KAH3797772.1"/>
    <property type="molecule type" value="Genomic_DNA"/>
</dbReference>
<reference evidence="3" key="2">
    <citation type="submission" date="2020-11" db="EMBL/GenBank/DDBJ databases">
        <authorList>
            <person name="McCartney M.A."/>
            <person name="Auch B."/>
            <person name="Kono T."/>
            <person name="Mallez S."/>
            <person name="Becker A."/>
            <person name="Gohl D.M."/>
            <person name="Silverstein K.A.T."/>
            <person name="Koren S."/>
            <person name="Bechman K.B."/>
            <person name="Herman A."/>
            <person name="Abrahante J.E."/>
            <person name="Garbe J."/>
        </authorList>
    </citation>
    <scope>NUCLEOTIDE SEQUENCE</scope>
    <source>
        <strain evidence="3">Duluth1</strain>
        <tissue evidence="3">Whole animal</tissue>
    </source>
</reference>
<dbReference type="Pfam" id="PF15112">
    <property type="entry name" value="DUF4559"/>
    <property type="match status" value="1"/>
</dbReference>
<sequence length="1479" mass="167191">MAKLADVFSEKERTNWLKSWLAIDIAKSGLQHLVKTEAQNFHSSIYTSIFSMQTPLVCCSTANLLTCPTPKVCKIWRKTCSMHDPASNYTRPCPVNICDKVMGQIANNHRYRGPSWKCTSAQRWASHPWEIAKCYFPEDGYDKQMSFEDTDFNGIISFLLNFKPFDQRFSFSIKQKPTDPACLLTKARDICKAVRHTSVCKVTDIDLNDYFTTLTDLLGDPTSLAHDSSAQDAVIKLQQLKQDTFKITTAEMCNGLKEAQQILQKVEHTAEEAIDEIKKYILTCTDDIKSQTGICKEEILYSRDQCKTEIVTQTVSCKKILDSHTTTCKNEIEKKTNTCKNEFDDHIIKCKSEFDNNAAKYKEELKEASENVLHFITVDEYNPCNYELAREALKQQMKRYYSTRFRHTPLSVLMLLIDKPLMDIYVPPKIQKHVDGKTKCVDKYKDILMRDAQNNLIFLKGEAGTGKTTFATKVVLDWCSDSSKSDPTSQLRENFNDKEALHEYEFVFLVTLRDSPSQLEVMHIIKEQIIDNIYGDLDREKMYILLQKVMLKEPCLVIQDGLDEWTYSDGKLPQPLLPTCYNLCTVLITTRPWKLENCIRDSCIGSLLEITGVNKPYMLANNILVSCYNEHNKDFNSEFKKYIDKNQLEHFLEVPMMLTMIVCLWVDGLCLKGTACQIYSSLLDSLLAKINNENEYFYDSPVFCLKNTHFIKPNIKFVKSIAKVAFYCLFSLEREKSLVFSEMEFNQYLQHSADKAEIKSFALNAGILSQRRSSSFTNRSPSLSFVHKSIQEFLAAFYIADNMNVIDGEISEFVWRFDNGHLQICELFKFLCGLNIDAANKLSCVLYGHVARLSSNQPHFCKSRSFQKILISGFKEAKANRNDENHIHFKLSHIYFDFSLSCKTEMEIATFLMKANASNLRFWYIFGDAIPDYEMLVSEGITYNNVQENERMYKAHEGKYELFDISPCTYLESIHLFGQVTLLPLALSNLHNLKHITIQHRVTVNGKLDLSASHSLETVDIGNIDVVFPTILRGNMTSLKFTCNCDYLDLSLCHNLETNELSSGVQLNCNSISLQCKIKHLNILGSCDGLNLPPDHNIDTLVISKNVRLLPTTLRGNMENIKLFCMCSGLDLSLCNNLQEIELGPDITLAPSSIAHLHNLKKLTLQGTCNGLELNSCHNLEQITIGNKITLAPVALRGRLKHVNVKGTCSGLDLTSCHDLESIELGDDVILIPGSLSGRFKSLTLQCKCAGLDIKACPDLETFKLGFGITLIPGPLPVRVLSINLQCTCDGLDVSALHCLESIALGKDITLLPGRLPRGVRKIDMHCKYSGLDISECYELESIALGKDITLLPGRPPHGVRTIDMQCNCSGLDISECIHLESLALGKDITLLPGRLPRGVRTINMQCKCSGLDISRNHSLDSIALGHDITLLPVVLRGRVKTINLQCKCTRLNLSHIHTLRSIALGKDITLRPIRLLVE</sequence>
<comment type="caution">
    <text evidence="3">The sequence shown here is derived from an EMBL/GenBank/DDBJ whole genome shotgun (WGS) entry which is preliminary data.</text>
</comment>
<feature type="coiled-coil region" evidence="1">
    <location>
        <begin position="256"/>
        <end position="283"/>
    </location>
</feature>
<dbReference type="InterPro" id="IPR027897">
    <property type="entry name" value="DUF4559"/>
</dbReference>
<dbReference type="PROSITE" id="PS50837">
    <property type="entry name" value="NACHT"/>
    <property type="match status" value="1"/>
</dbReference>
<dbReference type="InterPro" id="IPR027417">
    <property type="entry name" value="P-loop_NTPase"/>
</dbReference>
<dbReference type="Gene3D" id="3.40.50.300">
    <property type="entry name" value="P-loop containing nucleotide triphosphate hydrolases"/>
    <property type="match status" value="1"/>
</dbReference>
<evidence type="ECO:0000259" key="2">
    <source>
        <dbReference type="PROSITE" id="PS50837"/>
    </source>
</evidence>
<name>A0A9D4FGB1_DREPO</name>
<dbReference type="Proteomes" id="UP000828390">
    <property type="component" value="Unassembled WGS sequence"/>
</dbReference>
<dbReference type="InterPro" id="IPR007111">
    <property type="entry name" value="NACHT_NTPase"/>
</dbReference>
<gene>
    <name evidence="3" type="ORF">DPMN_151359</name>
</gene>
<keyword evidence="1" id="KW-0175">Coiled coil</keyword>
<feature type="domain" description="NACHT" evidence="2">
    <location>
        <begin position="455"/>
        <end position="564"/>
    </location>
</feature>
<reference evidence="3" key="1">
    <citation type="journal article" date="2019" name="bioRxiv">
        <title>The Genome of the Zebra Mussel, Dreissena polymorpha: A Resource for Invasive Species Research.</title>
        <authorList>
            <person name="McCartney M.A."/>
            <person name="Auch B."/>
            <person name="Kono T."/>
            <person name="Mallez S."/>
            <person name="Zhang Y."/>
            <person name="Obille A."/>
            <person name="Becker A."/>
            <person name="Abrahante J.E."/>
            <person name="Garbe J."/>
            <person name="Badalamenti J.P."/>
            <person name="Herman A."/>
            <person name="Mangelson H."/>
            <person name="Liachko I."/>
            <person name="Sullivan S."/>
            <person name="Sone E.D."/>
            <person name="Koren S."/>
            <person name="Silverstein K.A.T."/>
            <person name="Beckman K.B."/>
            <person name="Gohl D.M."/>
        </authorList>
    </citation>
    <scope>NUCLEOTIDE SEQUENCE</scope>
    <source>
        <strain evidence="3">Duluth1</strain>
        <tissue evidence="3">Whole animal</tissue>
    </source>
</reference>
<dbReference type="SUPFAM" id="SSF52540">
    <property type="entry name" value="P-loop containing nucleoside triphosphate hydrolases"/>
    <property type="match status" value="1"/>
</dbReference>
<evidence type="ECO:0000256" key="1">
    <source>
        <dbReference type="SAM" id="Coils"/>
    </source>
</evidence>
<dbReference type="PANTHER" id="PTHR46312">
    <property type="entry name" value="NACHT DOMAIN-CONTAINING PROTEIN"/>
    <property type="match status" value="1"/>
</dbReference>